<evidence type="ECO:0000256" key="1">
    <source>
        <dbReference type="SAM" id="MobiDB-lite"/>
    </source>
</evidence>
<reference evidence="2" key="1">
    <citation type="submission" date="2019-12" db="EMBL/GenBank/DDBJ databases">
        <title>An insight into the sialome of adult female Ixodes ricinus ticks feeding for 6 days.</title>
        <authorList>
            <person name="Perner J."/>
            <person name="Ribeiro J.M.C."/>
        </authorList>
    </citation>
    <scope>NUCLEOTIDE SEQUENCE</scope>
    <source>
        <strain evidence="2">Semi-engorged</strain>
        <tissue evidence="2">Salivary glands</tissue>
    </source>
</reference>
<dbReference type="AlphaFoldDB" id="A0A6B0U278"/>
<proteinExistence type="predicted"/>
<feature type="region of interest" description="Disordered" evidence="1">
    <location>
        <begin position="48"/>
        <end position="87"/>
    </location>
</feature>
<name>A0A6B0U278_IXORI</name>
<accession>A0A6B0U278</accession>
<organism evidence="2">
    <name type="scientific">Ixodes ricinus</name>
    <name type="common">Common tick</name>
    <name type="synonym">Acarus ricinus</name>
    <dbReference type="NCBI Taxonomy" id="34613"/>
    <lineage>
        <taxon>Eukaryota</taxon>
        <taxon>Metazoa</taxon>
        <taxon>Ecdysozoa</taxon>
        <taxon>Arthropoda</taxon>
        <taxon>Chelicerata</taxon>
        <taxon>Arachnida</taxon>
        <taxon>Acari</taxon>
        <taxon>Parasitiformes</taxon>
        <taxon>Ixodida</taxon>
        <taxon>Ixodoidea</taxon>
        <taxon>Ixodidae</taxon>
        <taxon>Ixodinae</taxon>
        <taxon>Ixodes</taxon>
    </lineage>
</organism>
<evidence type="ECO:0000313" key="2">
    <source>
        <dbReference type="EMBL" id="MXU85698.1"/>
    </source>
</evidence>
<sequence>MGPRRCAWARTRSKTLIAAACPCNHVGILSSRPTVSCLTRRPSWSTSYAAKPRMRAYSRSTKPRRGEMRKSWRNSLPQNRDPKHSPS</sequence>
<protein>
    <submittedName>
        <fullName evidence="2">Putative secreted protein</fullName>
    </submittedName>
</protein>
<dbReference type="EMBL" id="GIFC01003615">
    <property type="protein sequence ID" value="MXU85698.1"/>
    <property type="molecule type" value="Transcribed_RNA"/>
</dbReference>